<protein>
    <recommendedName>
        <fullName evidence="5">Lipoprotein</fullName>
    </recommendedName>
</protein>
<feature type="chain" id="PRO_5030824446" description="Lipoprotein" evidence="2">
    <location>
        <begin position="22"/>
        <end position="165"/>
    </location>
</feature>
<organism evidence="3 4">
    <name type="scientific">Thermoactinomyces mirandus</name>
    <dbReference type="NCBI Taxonomy" id="2756294"/>
    <lineage>
        <taxon>Bacteria</taxon>
        <taxon>Bacillati</taxon>
        <taxon>Bacillota</taxon>
        <taxon>Bacilli</taxon>
        <taxon>Bacillales</taxon>
        <taxon>Thermoactinomycetaceae</taxon>
        <taxon>Thermoactinomyces</taxon>
    </lineage>
</organism>
<dbReference type="Proteomes" id="UP000538292">
    <property type="component" value="Unassembled WGS sequence"/>
</dbReference>
<keyword evidence="2" id="KW-0732">Signal</keyword>
<gene>
    <name evidence="3" type="ORF">H2C83_05915</name>
</gene>
<sequence>MRTIVVVLIGLFLMTGCSSDAAPKQPAPVKKETTQMEQTESLQTGSTDAVGKYKVDLETQMMDLKSNLDSTVVNETNELMMAAKMYYALDSGLTNIETMDVPDSLKEKHQTLVADLQTAQYLLSEAQSDFINKDSDNGNDKIEKAIESVIRAQSVLSEILKSPSE</sequence>
<feature type="signal peptide" evidence="2">
    <location>
        <begin position="1"/>
        <end position="21"/>
    </location>
</feature>
<feature type="region of interest" description="Disordered" evidence="1">
    <location>
        <begin position="21"/>
        <end position="45"/>
    </location>
</feature>
<dbReference type="EMBL" id="JACEOL010000018">
    <property type="protein sequence ID" value="MBA4601866.1"/>
    <property type="molecule type" value="Genomic_DNA"/>
</dbReference>
<evidence type="ECO:0000256" key="2">
    <source>
        <dbReference type="SAM" id="SignalP"/>
    </source>
</evidence>
<dbReference type="PROSITE" id="PS51257">
    <property type="entry name" value="PROKAR_LIPOPROTEIN"/>
    <property type="match status" value="1"/>
</dbReference>
<comment type="caution">
    <text evidence="3">The sequence shown here is derived from an EMBL/GenBank/DDBJ whole genome shotgun (WGS) entry which is preliminary data.</text>
</comment>
<name>A0A7W2ARY1_9BACL</name>
<proteinExistence type="predicted"/>
<keyword evidence="4" id="KW-1185">Reference proteome</keyword>
<evidence type="ECO:0008006" key="5">
    <source>
        <dbReference type="Google" id="ProtNLM"/>
    </source>
</evidence>
<feature type="compositionally biased region" description="Polar residues" evidence="1">
    <location>
        <begin position="35"/>
        <end position="45"/>
    </location>
</feature>
<dbReference type="AlphaFoldDB" id="A0A7W2ARY1"/>
<evidence type="ECO:0000313" key="3">
    <source>
        <dbReference type="EMBL" id="MBA4601866.1"/>
    </source>
</evidence>
<accession>A0A7W2ARY1</accession>
<reference evidence="3 4" key="1">
    <citation type="submission" date="2020-07" db="EMBL/GenBank/DDBJ databases">
        <title>Thermoactinomyces phylogeny.</title>
        <authorList>
            <person name="Dunlap C."/>
        </authorList>
    </citation>
    <scope>NUCLEOTIDE SEQUENCE [LARGE SCALE GENOMIC DNA]</scope>
    <source>
        <strain evidence="3 4">AMNI-1</strain>
    </source>
</reference>
<dbReference type="RefSeq" id="WP_181738786.1">
    <property type="nucleotide sequence ID" value="NZ_JACEOL010000018.1"/>
</dbReference>
<evidence type="ECO:0000313" key="4">
    <source>
        <dbReference type="Proteomes" id="UP000538292"/>
    </source>
</evidence>
<evidence type="ECO:0000256" key="1">
    <source>
        <dbReference type="SAM" id="MobiDB-lite"/>
    </source>
</evidence>